<feature type="domain" description="Sodium/calcium exchanger membrane region" evidence="6">
    <location>
        <begin position="166"/>
        <end position="299"/>
    </location>
</feature>
<gene>
    <name evidence="7" type="ORF">GWK48_01295</name>
</gene>
<protein>
    <submittedName>
        <fullName evidence="7">Sodium:calcium antiporter</fullName>
    </submittedName>
</protein>
<comment type="subcellular location">
    <subcellularLocation>
        <location evidence="1">Membrane</location>
        <topology evidence="1">Multi-pass membrane protein</topology>
    </subcellularLocation>
</comment>
<feature type="transmembrane region" description="Helical" evidence="5">
    <location>
        <begin position="284"/>
        <end position="304"/>
    </location>
</feature>
<keyword evidence="3 5" id="KW-1133">Transmembrane helix</keyword>
<dbReference type="AlphaFoldDB" id="A0A6N0NZG0"/>
<evidence type="ECO:0000313" key="7">
    <source>
        <dbReference type="EMBL" id="QKR00929.1"/>
    </source>
</evidence>
<dbReference type="Pfam" id="PF01699">
    <property type="entry name" value="Na_Ca_ex"/>
    <property type="match status" value="2"/>
</dbReference>
<dbReference type="GO" id="GO:0016020">
    <property type="term" value="C:membrane"/>
    <property type="evidence" value="ECO:0007669"/>
    <property type="project" value="UniProtKB-SubCell"/>
</dbReference>
<name>A0A6N0NZG0_9CREN</name>
<dbReference type="Proteomes" id="UP000509301">
    <property type="component" value="Chromosome"/>
</dbReference>
<evidence type="ECO:0000256" key="1">
    <source>
        <dbReference type="ARBA" id="ARBA00004141"/>
    </source>
</evidence>
<evidence type="ECO:0000256" key="2">
    <source>
        <dbReference type="ARBA" id="ARBA00022692"/>
    </source>
</evidence>
<evidence type="ECO:0000313" key="8">
    <source>
        <dbReference type="Proteomes" id="UP000509301"/>
    </source>
</evidence>
<proteinExistence type="predicted"/>
<dbReference type="EMBL" id="CP049074">
    <property type="protein sequence ID" value="QKR00929.1"/>
    <property type="molecule type" value="Genomic_DNA"/>
</dbReference>
<dbReference type="Gene3D" id="1.20.1420.30">
    <property type="entry name" value="NCX, central ion-binding region"/>
    <property type="match status" value="1"/>
</dbReference>
<keyword evidence="4 5" id="KW-0472">Membrane</keyword>
<sequence length="306" mass="32276">MELSALALELSLTMVLMAFSAEIISKGVENLENVVGQGLAGGVILGNLTAFPETVIVLEAVLNHDGDVALGSSIAGNVVLFTLGLGLVGVAYRLKWGSSLTMKGDFRQELGVMSIVIVLLGVAILIGQINPILSLFLFSIYGYYLVKRVKGGNVTSKISVKALIEIMIGGTVVVLLSPVFLSLITNLALIAMVSKTWISMVLTPVVAELEEGISAMRLALRSKGGGSTAIVSYFGSKIQNSTILLGLVGLDMVEVHGLYLLITILSSLIGVMVIYDGKLTVGEGVVLCLSYFAFMYLALVFSSLPL</sequence>
<feature type="transmembrane region" description="Helical" evidence="5">
    <location>
        <begin position="44"/>
        <end position="62"/>
    </location>
</feature>
<evidence type="ECO:0000256" key="5">
    <source>
        <dbReference type="SAM" id="Phobius"/>
    </source>
</evidence>
<feature type="domain" description="Sodium/calcium exchanger membrane region" evidence="6">
    <location>
        <begin position="12"/>
        <end position="146"/>
    </location>
</feature>
<keyword evidence="8" id="KW-1185">Reference proteome</keyword>
<accession>A0A6N0NZG0</accession>
<evidence type="ECO:0000256" key="4">
    <source>
        <dbReference type="ARBA" id="ARBA00023136"/>
    </source>
</evidence>
<dbReference type="GO" id="GO:0055085">
    <property type="term" value="P:transmembrane transport"/>
    <property type="evidence" value="ECO:0007669"/>
    <property type="project" value="InterPro"/>
</dbReference>
<feature type="transmembrane region" description="Helical" evidence="5">
    <location>
        <begin position="162"/>
        <end position="181"/>
    </location>
</feature>
<keyword evidence="2 5" id="KW-0812">Transmembrane</keyword>
<feature type="transmembrane region" description="Helical" evidence="5">
    <location>
        <begin position="256"/>
        <end position="275"/>
    </location>
</feature>
<feature type="transmembrane region" description="Helical" evidence="5">
    <location>
        <begin position="74"/>
        <end position="92"/>
    </location>
</feature>
<dbReference type="KEGG" id="mten:GWK48_01295"/>
<evidence type="ECO:0000256" key="3">
    <source>
        <dbReference type="ARBA" id="ARBA00022989"/>
    </source>
</evidence>
<evidence type="ECO:0000259" key="6">
    <source>
        <dbReference type="Pfam" id="PF01699"/>
    </source>
</evidence>
<dbReference type="InterPro" id="IPR044880">
    <property type="entry name" value="NCX_ion-bd_dom_sf"/>
</dbReference>
<reference evidence="7 8" key="1">
    <citation type="submission" date="2020-02" db="EMBL/GenBank/DDBJ databases">
        <title>Comparative genome analysis reveals the metabolism and evolution of the thermophilic archaeal genus Metallosphaera.</title>
        <authorList>
            <person name="Jiang C."/>
        </authorList>
    </citation>
    <scope>NUCLEOTIDE SEQUENCE [LARGE SCALE GENOMIC DNA]</scope>
    <source>
        <strain evidence="7 8">Ric-A</strain>
    </source>
</reference>
<feature type="transmembrane region" description="Helical" evidence="5">
    <location>
        <begin position="112"/>
        <end position="141"/>
    </location>
</feature>
<dbReference type="InterPro" id="IPR004837">
    <property type="entry name" value="NaCa_Exmemb"/>
</dbReference>
<organism evidence="7 8">
    <name type="scientific">Metallosphaera tengchongensis</name>
    <dbReference type="NCBI Taxonomy" id="1532350"/>
    <lineage>
        <taxon>Archaea</taxon>
        <taxon>Thermoproteota</taxon>
        <taxon>Thermoprotei</taxon>
        <taxon>Sulfolobales</taxon>
        <taxon>Sulfolobaceae</taxon>
        <taxon>Metallosphaera</taxon>
    </lineage>
</organism>
<dbReference type="OrthoDB" id="10957at2157"/>